<dbReference type="GO" id="GO:0044615">
    <property type="term" value="C:nuclear pore nuclear basket"/>
    <property type="evidence" value="ECO:0007669"/>
    <property type="project" value="TreeGrafter"/>
</dbReference>
<keyword evidence="3 9" id="KW-0813">Transport</keyword>
<evidence type="ECO:0000256" key="3">
    <source>
        <dbReference type="ARBA" id="ARBA00022448"/>
    </source>
</evidence>
<feature type="domain" description="RRM Nup35-type" evidence="11">
    <location>
        <begin position="191"/>
        <end position="271"/>
    </location>
</feature>
<dbReference type="Gene3D" id="3.30.70.330">
    <property type="match status" value="1"/>
</dbReference>
<keyword evidence="4 9" id="KW-0509">mRNA transport</keyword>
<feature type="compositionally biased region" description="Polar residues" evidence="10">
    <location>
        <begin position="60"/>
        <end position="70"/>
    </location>
</feature>
<evidence type="ECO:0000256" key="5">
    <source>
        <dbReference type="ARBA" id="ARBA00022927"/>
    </source>
</evidence>
<evidence type="ECO:0000256" key="7">
    <source>
        <dbReference type="ARBA" id="ARBA00023132"/>
    </source>
</evidence>
<sequence>MFSPGHGTENFQGNDSFMSLSPSSPVHSLNMPQSHASPFLPGYLLGDHQSQHYTVTSPRLWSSMGSQSPGQKAGGQSGTMSTGLPGPGSMRREFAKGKVGGPPVKSLYATPTTSDMSHIGTPEHGRTHLSPTLRQMSTSTPAPPITGLFHTPGGPRGDPNLNLLNQKQALPVSPAQIDPFYTQDDLKSSDVLNETWVTVFGFPPGATSFILQQFSQYGTVLKHVSPPECNWMHIHYMSKLQAKKALSKDGKVFGGCLRIGVTHCIEKRIMEDKENSYASPGMDSSVRSLSDLNQSNLMPIRPLTAAYVASRGEYEVLKDKPTPKRDAGLVSKLKEYMFGY</sequence>
<dbReference type="GO" id="GO:0017056">
    <property type="term" value="F:structural constituent of nuclear pore"/>
    <property type="evidence" value="ECO:0007669"/>
    <property type="project" value="InterPro"/>
</dbReference>
<evidence type="ECO:0000256" key="1">
    <source>
        <dbReference type="ARBA" id="ARBA00004567"/>
    </source>
</evidence>
<dbReference type="SUPFAM" id="SSF54928">
    <property type="entry name" value="RNA-binding domain, RBD"/>
    <property type="match status" value="1"/>
</dbReference>
<feature type="region of interest" description="Disordered" evidence="10">
    <location>
        <begin position="60"/>
        <end position="159"/>
    </location>
</feature>
<feature type="compositionally biased region" description="Polar residues" evidence="10">
    <location>
        <begin position="9"/>
        <end position="33"/>
    </location>
</feature>
<dbReference type="AlphaFoldDB" id="A0A0B6YB24"/>
<feature type="region of interest" description="Disordered" evidence="10">
    <location>
        <begin position="1"/>
        <end position="33"/>
    </location>
</feature>
<accession>A0A0B6YB24</accession>
<dbReference type="InterPro" id="IPR007846">
    <property type="entry name" value="RRM_NUP35_dom"/>
</dbReference>
<proteinExistence type="inferred from homology"/>
<evidence type="ECO:0000256" key="10">
    <source>
        <dbReference type="SAM" id="MobiDB-lite"/>
    </source>
</evidence>
<name>A0A0B6YB24_9EUPU</name>
<dbReference type="PROSITE" id="PS51472">
    <property type="entry name" value="RRM_NUP35"/>
    <property type="match status" value="1"/>
</dbReference>
<evidence type="ECO:0000313" key="12">
    <source>
        <dbReference type="EMBL" id="CEK52685.1"/>
    </source>
</evidence>
<dbReference type="GO" id="GO:0006999">
    <property type="term" value="P:nuclear pore organization"/>
    <property type="evidence" value="ECO:0007669"/>
    <property type="project" value="TreeGrafter"/>
</dbReference>
<dbReference type="PANTHER" id="PTHR21527:SF6">
    <property type="entry name" value="NUCLEOPORIN NUP35"/>
    <property type="match status" value="1"/>
</dbReference>
<dbReference type="InterPro" id="IPR017389">
    <property type="entry name" value="Nucleoporin_NUP53"/>
</dbReference>
<dbReference type="EMBL" id="HACG01005820">
    <property type="protein sequence ID" value="CEK52685.1"/>
    <property type="molecule type" value="Transcribed_RNA"/>
</dbReference>
<dbReference type="GO" id="GO:0006607">
    <property type="term" value="P:NLS-bearing protein import into nucleus"/>
    <property type="evidence" value="ECO:0007669"/>
    <property type="project" value="TreeGrafter"/>
</dbReference>
<dbReference type="PANTHER" id="PTHR21527">
    <property type="entry name" value="NUCLEOPORIN NUP35"/>
    <property type="match status" value="1"/>
</dbReference>
<comment type="function">
    <text evidence="9">Functions as a component of the nuclear pore complex (NPC).</text>
</comment>
<evidence type="ECO:0000256" key="9">
    <source>
        <dbReference type="PIRNR" id="PIRNR038119"/>
    </source>
</evidence>
<comment type="subcellular location">
    <subcellularLocation>
        <location evidence="1 9">Nucleus</location>
        <location evidence="1 9">Nuclear pore complex</location>
    </subcellularLocation>
</comment>
<organism evidence="12">
    <name type="scientific">Arion vulgaris</name>
    <dbReference type="NCBI Taxonomy" id="1028688"/>
    <lineage>
        <taxon>Eukaryota</taxon>
        <taxon>Metazoa</taxon>
        <taxon>Spiralia</taxon>
        <taxon>Lophotrochozoa</taxon>
        <taxon>Mollusca</taxon>
        <taxon>Gastropoda</taxon>
        <taxon>Heterobranchia</taxon>
        <taxon>Euthyneura</taxon>
        <taxon>Panpulmonata</taxon>
        <taxon>Eupulmonata</taxon>
        <taxon>Stylommatophora</taxon>
        <taxon>Helicina</taxon>
        <taxon>Arionoidea</taxon>
        <taxon>Arionidae</taxon>
        <taxon>Arion</taxon>
    </lineage>
</organism>
<keyword evidence="5 9" id="KW-0653">Protein transport</keyword>
<protein>
    <recommendedName>
        <fullName evidence="9">Nucleoporin NUP53</fullName>
    </recommendedName>
</protein>
<gene>
    <name evidence="12" type="primary">ORF17688</name>
</gene>
<keyword evidence="6 9" id="KW-0811">Translocation</keyword>
<keyword evidence="7 9" id="KW-0906">Nuclear pore complex</keyword>
<evidence type="ECO:0000256" key="6">
    <source>
        <dbReference type="ARBA" id="ARBA00023010"/>
    </source>
</evidence>
<dbReference type="GO" id="GO:0005543">
    <property type="term" value="F:phospholipid binding"/>
    <property type="evidence" value="ECO:0007669"/>
    <property type="project" value="TreeGrafter"/>
</dbReference>
<dbReference type="FunFam" id="3.30.70.330:FF:000095">
    <property type="entry name" value="Putative Nucleoporin NUP53"/>
    <property type="match status" value="1"/>
</dbReference>
<comment type="similarity">
    <text evidence="2 9">Belongs to the Nup35 family.</text>
</comment>
<evidence type="ECO:0000259" key="11">
    <source>
        <dbReference type="PROSITE" id="PS51472"/>
    </source>
</evidence>
<keyword evidence="8 9" id="KW-0539">Nucleus</keyword>
<dbReference type="GO" id="GO:0003676">
    <property type="term" value="F:nucleic acid binding"/>
    <property type="evidence" value="ECO:0007669"/>
    <property type="project" value="InterPro"/>
</dbReference>
<evidence type="ECO:0000256" key="4">
    <source>
        <dbReference type="ARBA" id="ARBA00022816"/>
    </source>
</evidence>
<dbReference type="Pfam" id="PF05172">
    <property type="entry name" value="RRM_Nup35"/>
    <property type="match status" value="1"/>
</dbReference>
<dbReference type="InterPro" id="IPR035979">
    <property type="entry name" value="RBD_domain_sf"/>
</dbReference>
<dbReference type="GO" id="GO:0051028">
    <property type="term" value="P:mRNA transport"/>
    <property type="evidence" value="ECO:0007669"/>
    <property type="project" value="UniProtKB-UniRule"/>
</dbReference>
<dbReference type="InterPro" id="IPR012677">
    <property type="entry name" value="Nucleotide-bd_a/b_plait_sf"/>
</dbReference>
<dbReference type="PIRSF" id="PIRSF038119">
    <property type="entry name" value="Nucleoporin_NUP53"/>
    <property type="match status" value="1"/>
</dbReference>
<dbReference type="GO" id="GO:0044613">
    <property type="term" value="C:nuclear pore central transport channel"/>
    <property type="evidence" value="ECO:0007669"/>
    <property type="project" value="TreeGrafter"/>
</dbReference>
<evidence type="ECO:0000256" key="2">
    <source>
        <dbReference type="ARBA" id="ARBA00009454"/>
    </source>
</evidence>
<dbReference type="GO" id="GO:0031965">
    <property type="term" value="C:nuclear membrane"/>
    <property type="evidence" value="ECO:0007669"/>
    <property type="project" value="InterPro"/>
</dbReference>
<feature type="compositionally biased region" description="Polar residues" evidence="10">
    <location>
        <begin position="129"/>
        <end position="140"/>
    </location>
</feature>
<evidence type="ECO:0000256" key="8">
    <source>
        <dbReference type="ARBA" id="ARBA00023242"/>
    </source>
</evidence>
<reference evidence="12" key="1">
    <citation type="submission" date="2014-12" db="EMBL/GenBank/DDBJ databases">
        <title>Insight into the proteome of Arion vulgaris.</title>
        <authorList>
            <person name="Aradska J."/>
            <person name="Bulat T."/>
            <person name="Smidak R."/>
            <person name="Sarate P."/>
            <person name="Gangsoo J."/>
            <person name="Sialana F."/>
            <person name="Bilban M."/>
            <person name="Lubec G."/>
        </authorList>
    </citation>
    <scope>NUCLEOTIDE SEQUENCE</scope>
    <source>
        <tissue evidence="12">Skin</tissue>
    </source>
</reference>